<dbReference type="NCBIfam" id="NF033679">
    <property type="entry name" value="DNRLRE_dom"/>
    <property type="match status" value="1"/>
</dbReference>
<dbReference type="Pfam" id="PF24517">
    <property type="entry name" value="CBM96"/>
    <property type="match status" value="1"/>
</dbReference>
<dbReference type="InterPro" id="IPR055372">
    <property type="entry name" value="CBM96"/>
</dbReference>
<dbReference type="OrthoDB" id="8749222at2"/>
<reference evidence="6 7" key="1">
    <citation type="submission" date="2019-02" db="EMBL/GenBank/DDBJ databases">
        <title>Draft Genome Sequences of Six Type Strains of the Genus Massilia.</title>
        <authorList>
            <person name="Miess H."/>
            <person name="Frediansyhah A."/>
            <person name="Gross H."/>
        </authorList>
    </citation>
    <scope>NUCLEOTIDE SEQUENCE [LARGE SCALE GENOMIC DNA]</scope>
    <source>
        <strain evidence="6 7">DSM 17473</strain>
    </source>
</reference>
<name>A0A4P6L3N6_9BURK</name>
<protein>
    <submittedName>
        <fullName evidence="6">DNRLRE domain-containing protein</fullName>
    </submittedName>
</protein>
<feature type="chain" id="PRO_5020590369" evidence="4">
    <location>
        <begin position="30"/>
        <end position="299"/>
    </location>
</feature>
<dbReference type="AlphaFoldDB" id="A0A4P6L3N6"/>
<proteinExistence type="predicted"/>
<evidence type="ECO:0000256" key="2">
    <source>
        <dbReference type="ARBA" id="ARBA00022525"/>
    </source>
</evidence>
<keyword evidence="7" id="KW-1185">Reference proteome</keyword>
<evidence type="ECO:0000256" key="1">
    <source>
        <dbReference type="ARBA" id="ARBA00004613"/>
    </source>
</evidence>
<dbReference type="GO" id="GO:0005576">
    <property type="term" value="C:extracellular region"/>
    <property type="evidence" value="ECO:0007669"/>
    <property type="project" value="UniProtKB-SubCell"/>
</dbReference>
<evidence type="ECO:0000313" key="7">
    <source>
        <dbReference type="Proteomes" id="UP000290637"/>
    </source>
</evidence>
<keyword evidence="3 4" id="KW-0732">Signal</keyword>
<comment type="subcellular location">
    <subcellularLocation>
        <location evidence="1">Secreted</location>
    </subcellularLocation>
</comment>
<dbReference type="EMBL" id="CP035913">
    <property type="protein sequence ID" value="QBE65458.1"/>
    <property type="molecule type" value="Genomic_DNA"/>
</dbReference>
<evidence type="ECO:0000256" key="4">
    <source>
        <dbReference type="SAM" id="SignalP"/>
    </source>
</evidence>
<feature type="signal peptide" evidence="4">
    <location>
        <begin position="1"/>
        <end position="29"/>
    </location>
</feature>
<evidence type="ECO:0000313" key="6">
    <source>
        <dbReference type="EMBL" id="QBE65458.1"/>
    </source>
</evidence>
<dbReference type="RefSeq" id="WP_130188568.1">
    <property type="nucleotide sequence ID" value="NZ_CP035913.1"/>
</dbReference>
<sequence length="299" mass="31459">MRASPRHNRQSGALLLIVALLLATMAALAFGVNRAASMDAIAVQGDYESRAAGYLAEAAVAAARWGNQAAGCMSEDVPLTAFGLGTIRATVAKASSKRLNIVATGTIGGDTIRTIERKEVDIVDFTKTETRDLTAAALDITIDASRLMADGANDTLSLVSDRAYALLYWPISEISADMRVVAATLTLTQNGSSAVTRPVGVHRMTTRWDSNATWRIARPGVGWTGGDFGDIAAAATTVAGASRYSWDVTSLVDGWVAGRLANYGMLLRLANPGQSANFYSFDAGAAQRPVLRVVTAKAC</sequence>
<accession>A0A4P6L3N6</accession>
<keyword evidence="2" id="KW-0964">Secreted</keyword>
<gene>
    <name evidence="6" type="ORF">EWM63_22735</name>
</gene>
<evidence type="ECO:0000259" key="5">
    <source>
        <dbReference type="Pfam" id="PF24517"/>
    </source>
</evidence>
<organism evidence="6 7">
    <name type="scientific">Pseudoduganella lutea</name>
    <dbReference type="NCBI Taxonomy" id="321985"/>
    <lineage>
        <taxon>Bacteria</taxon>
        <taxon>Pseudomonadati</taxon>
        <taxon>Pseudomonadota</taxon>
        <taxon>Betaproteobacteria</taxon>
        <taxon>Burkholderiales</taxon>
        <taxon>Oxalobacteraceae</taxon>
        <taxon>Telluria group</taxon>
        <taxon>Pseudoduganella</taxon>
    </lineage>
</organism>
<dbReference type="Proteomes" id="UP000290637">
    <property type="component" value="Chromosome"/>
</dbReference>
<dbReference type="KEGG" id="plue:EWM63_22735"/>
<evidence type="ECO:0000256" key="3">
    <source>
        <dbReference type="ARBA" id="ARBA00022729"/>
    </source>
</evidence>
<feature type="domain" description="Carbohydrate-binding module family 96" evidence="5">
    <location>
        <begin position="162"/>
        <end position="293"/>
    </location>
</feature>